<feature type="region of interest" description="Disordered" evidence="1">
    <location>
        <begin position="108"/>
        <end position="310"/>
    </location>
</feature>
<feature type="domain" description="VPS9" evidence="2">
    <location>
        <begin position="467"/>
        <end position="615"/>
    </location>
</feature>
<feature type="compositionally biased region" description="Basic and acidic residues" evidence="1">
    <location>
        <begin position="108"/>
        <end position="117"/>
    </location>
</feature>
<dbReference type="Pfam" id="PF02204">
    <property type="entry name" value="VPS9"/>
    <property type="match status" value="1"/>
</dbReference>
<name>A0ABR1F3I5_9ASCO</name>
<dbReference type="SMART" id="SM00167">
    <property type="entry name" value="VPS9"/>
    <property type="match status" value="1"/>
</dbReference>
<dbReference type="InterPro" id="IPR037191">
    <property type="entry name" value="VPS9_dom_sf"/>
</dbReference>
<feature type="compositionally biased region" description="Acidic residues" evidence="1">
    <location>
        <begin position="232"/>
        <end position="249"/>
    </location>
</feature>
<dbReference type="InterPro" id="IPR003123">
    <property type="entry name" value="VPS9"/>
</dbReference>
<dbReference type="PANTHER" id="PTHR23101">
    <property type="entry name" value="RAB GDP/GTP EXCHANGE FACTOR"/>
    <property type="match status" value="1"/>
</dbReference>
<accession>A0ABR1F3I5</accession>
<dbReference type="GeneID" id="90038515"/>
<feature type="region of interest" description="Disordered" evidence="1">
    <location>
        <begin position="638"/>
        <end position="730"/>
    </location>
</feature>
<evidence type="ECO:0000259" key="2">
    <source>
        <dbReference type="PROSITE" id="PS51205"/>
    </source>
</evidence>
<feature type="compositionally biased region" description="Polar residues" evidence="1">
    <location>
        <begin position="877"/>
        <end position="888"/>
    </location>
</feature>
<feature type="compositionally biased region" description="Low complexity" evidence="1">
    <location>
        <begin position="771"/>
        <end position="788"/>
    </location>
</feature>
<feature type="compositionally biased region" description="Basic and acidic residues" evidence="1">
    <location>
        <begin position="948"/>
        <end position="960"/>
    </location>
</feature>
<dbReference type="PANTHER" id="PTHR23101:SF97">
    <property type="entry name" value="DOMAIN PROTEIN, PUTATIVE (AFU_ORTHOLOGUE AFUA_2G10890)-RELATED"/>
    <property type="match status" value="1"/>
</dbReference>
<dbReference type="PROSITE" id="PS51205">
    <property type="entry name" value="VPS9"/>
    <property type="match status" value="1"/>
</dbReference>
<dbReference type="Proteomes" id="UP001498771">
    <property type="component" value="Unassembled WGS sequence"/>
</dbReference>
<reference evidence="3 4" key="1">
    <citation type="submission" date="2024-03" db="EMBL/GenBank/DDBJ databases">
        <title>Genome-scale model development and genomic sequencing of the oleaginous clade Lipomyces.</title>
        <authorList>
            <consortium name="Lawrence Berkeley National Laboratory"/>
            <person name="Czajka J.J."/>
            <person name="Han Y."/>
            <person name="Kim J."/>
            <person name="Mondo S.J."/>
            <person name="Hofstad B.A."/>
            <person name="Robles A."/>
            <person name="Haridas S."/>
            <person name="Riley R."/>
            <person name="LaButti K."/>
            <person name="Pangilinan J."/>
            <person name="Andreopoulos W."/>
            <person name="Lipzen A."/>
            <person name="Yan J."/>
            <person name="Wang M."/>
            <person name="Ng V."/>
            <person name="Grigoriev I.V."/>
            <person name="Spatafora J.W."/>
            <person name="Magnuson J.K."/>
            <person name="Baker S.E."/>
            <person name="Pomraning K.R."/>
        </authorList>
    </citation>
    <scope>NUCLEOTIDE SEQUENCE [LARGE SCALE GENOMIC DNA]</scope>
    <source>
        <strain evidence="3 4">Phaff 52-87</strain>
    </source>
</reference>
<feature type="compositionally biased region" description="Low complexity" evidence="1">
    <location>
        <begin position="891"/>
        <end position="903"/>
    </location>
</feature>
<feature type="compositionally biased region" description="Low complexity" evidence="1">
    <location>
        <begin position="676"/>
        <end position="703"/>
    </location>
</feature>
<gene>
    <name evidence="3" type="ORF">BZA70DRAFT_280661</name>
</gene>
<feature type="compositionally biased region" description="Low complexity" evidence="1">
    <location>
        <begin position="927"/>
        <end position="941"/>
    </location>
</feature>
<proteinExistence type="predicted"/>
<dbReference type="EMBL" id="JBBJBU010000008">
    <property type="protein sequence ID" value="KAK7204399.1"/>
    <property type="molecule type" value="Genomic_DNA"/>
</dbReference>
<feature type="compositionally biased region" description="Basic and acidic residues" evidence="1">
    <location>
        <begin position="827"/>
        <end position="839"/>
    </location>
</feature>
<feature type="region of interest" description="Disordered" evidence="1">
    <location>
        <begin position="771"/>
        <end position="791"/>
    </location>
</feature>
<evidence type="ECO:0000313" key="3">
    <source>
        <dbReference type="EMBL" id="KAK7204399.1"/>
    </source>
</evidence>
<protein>
    <recommendedName>
        <fullName evidence="2">VPS9 domain-containing protein</fullName>
    </recommendedName>
</protein>
<organism evidence="3 4">
    <name type="scientific">Myxozyma melibiosi</name>
    <dbReference type="NCBI Taxonomy" id="54550"/>
    <lineage>
        <taxon>Eukaryota</taxon>
        <taxon>Fungi</taxon>
        <taxon>Dikarya</taxon>
        <taxon>Ascomycota</taxon>
        <taxon>Saccharomycotina</taxon>
        <taxon>Lipomycetes</taxon>
        <taxon>Lipomycetales</taxon>
        <taxon>Lipomycetaceae</taxon>
        <taxon>Myxozyma</taxon>
    </lineage>
</organism>
<feature type="region of interest" description="Disordered" evidence="1">
    <location>
        <begin position="824"/>
        <end position="990"/>
    </location>
</feature>
<sequence>MTHSAYQCTGFANSPVVASQQPFFWILCSNSRTNAQFSAQAMSEPESENVSEIPVVDEGFGVGESSPLDGLAEPILAVDSLPEAENAWGEEAVEDATVGEAGVEEVKADVVLDKEEVPSEVPAEDGQGTPDEGTVTVDSAEADAVEPASNESSAQEEPESAEHQNEQPEEPAAIVAESEATNETETSESPATPKDTAEDPSPETAEPKTEAEAPYTTASSKLFGDDDKLFTDDVDPDAPEDDAEAEDDILGPSKPAVPIAVSSWTTKKRPPQHPEIPVEILTSSSAVEPKARASPAKESGPAKSFSRIPAIPEPKQIDLAAAAEVYDEDDEDDVFAKPVPEAAVPVPPEPQADAYQDLPPELVAMADRFVESIREIAPSGALSPERLSQLFQDFYVTVQDKAAAMLRRSNMRRTYEVQMVSFEEMARKKRERKQKEHQKVLYEELVERKVCSECYDDVFMYNASDDEPKDEALATKIAALKVINIDMEHLGVPELKDVDFNTLLGPAKKELVSLAEKRSPKEKLQVLISVHKHIVDVLSNVKQSNGAMGQSGADFVLPTLIYCVIQANPPHISSNMAFIQRFRSTKTINGETAYCLTNFEAVVAFLETVDLQTLNLDSIDIPSLPPVPEEPKIVDPLIAASEPPPLPSPRSTSSPSPSPLSPSLGGEMLQRKPLTSSASSVRSASSASSSVSNSSKKPVAFSSVPPPPAKDSIKNVAPVKPMPADTNRRASASIFGNATFVQAPNGPKAPEKIRVAKQTGGGVNAPVVVSASSSTGGAAASAPSSSSSRRSFYPTGLTASVGSTADSGIRSISSTFETSYKFLFGNKDNEKASPKREVAMRGNNNVEALERRTKEVLQQSSQVISTYAEGKKREQQQEISPPRTSSKAGSAEPEPAQPELPAAHILPKSRKQAAGDASFGAEGKVASSSSSMRRGGSNDSRVSPVMDDGDRPRTLMDSVRRFARSGSNPSGIIDQQPPSSPQLPKLSKPKFDDETLADASTLDAAQVDELVKDYQRMVEYLKTISAFEE</sequence>
<evidence type="ECO:0000256" key="1">
    <source>
        <dbReference type="SAM" id="MobiDB-lite"/>
    </source>
</evidence>
<dbReference type="RefSeq" id="XP_064767432.1">
    <property type="nucleotide sequence ID" value="XM_064913003.1"/>
</dbReference>
<evidence type="ECO:0000313" key="4">
    <source>
        <dbReference type="Proteomes" id="UP001498771"/>
    </source>
</evidence>
<comment type="caution">
    <text evidence="3">The sequence shown here is derived from an EMBL/GenBank/DDBJ whole genome shotgun (WGS) entry which is preliminary data.</text>
</comment>
<dbReference type="Gene3D" id="1.20.1050.80">
    <property type="entry name" value="VPS9 domain"/>
    <property type="match status" value="1"/>
</dbReference>
<feature type="compositionally biased region" description="Polar residues" evidence="1">
    <location>
        <begin position="856"/>
        <end position="865"/>
    </location>
</feature>
<dbReference type="SUPFAM" id="SSF109993">
    <property type="entry name" value="VPS9 domain"/>
    <property type="match status" value="1"/>
</dbReference>
<keyword evidence="4" id="KW-1185">Reference proteome</keyword>
<dbReference type="InterPro" id="IPR045046">
    <property type="entry name" value="Vps9-like"/>
</dbReference>